<dbReference type="PANTHER" id="PTHR45913:SF11">
    <property type="entry name" value="EPM2A-INTERACTING PROTEIN 1"/>
    <property type="match status" value="1"/>
</dbReference>
<protein>
    <recommendedName>
        <fullName evidence="2">SPIN-DOC-like zinc-finger domain-containing protein</fullName>
    </recommendedName>
</protein>
<dbReference type="OrthoDB" id="10068441at2759"/>
<feature type="domain" description="SPIN-DOC-like zinc-finger" evidence="2">
    <location>
        <begin position="19"/>
        <end position="77"/>
    </location>
</feature>
<dbReference type="AlphaFoldDB" id="A0A0L8H188"/>
<feature type="coiled-coil region" evidence="1">
    <location>
        <begin position="58"/>
        <end position="85"/>
    </location>
</feature>
<dbReference type="PANTHER" id="PTHR45913">
    <property type="entry name" value="EPM2A-INTERACTING PROTEIN 1"/>
    <property type="match status" value="1"/>
</dbReference>
<keyword evidence="1" id="KW-0175">Coiled coil</keyword>
<dbReference type="Pfam" id="PF18658">
    <property type="entry name" value="zf-C2H2_12"/>
    <property type="match status" value="1"/>
</dbReference>
<evidence type="ECO:0000259" key="2">
    <source>
        <dbReference type="Pfam" id="PF18658"/>
    </source>
</evidence>
<dbReference type="InterPro" id="IPR040647">
    <property type="entry name" value="SPIN-DOC_Znf-C2H2"/>
</dbReference>
<feature type="non-terminal residue" evidence="3">
    <location>
        <position position="1"/>
    </location>
</feature>
<accession>A0A0L8H188</accession>
<name>A0A0L8H188_OCTBM</name>
<evidence type="ECO:0000313" key="3">
    <source>
        <dbReference type="EMBL" id="KOF82884.1"/>
    </source>
</evidence>
<dbReference type="EMBL" id="KQ419615">
    <property type="protein sequence ID" value="KOF82884.1"/>
    <property type="molecule type" value="Genomic_DNA"/>
</dbReference>
<organism evidence="3">
    <name type="scientific">Octopus bimaculoides</name>
    <name type="common">California two-spotted octopus</name>
    <dbReference type="NCBI Taxonomy" id="37653"/>
    <lineage>
        <taxon>Eukaryota</taxon>
        <taxon>Metazoa</taxon>
        <taxon>Spiralia</taxon>
        <taxon>Lophotrochozoa</taxon>
        <taxon>Mollusca</taxon>
        <taxon>Cephalopoda</taxon>
        <taxon>Coleoidea</taxon>
        <taxon>Octopodiformes</taxon>
        <taxon>Octopoda</taxon>
        <taxon>Incirrata</taxon>
        <taxon>Octopodidae</taxon>
        <taxon>Octopus</taxon>
    </lineage>
</organism>
<sequence>LAVKMTKRKVDSESRAFQSCWEAQYMFTTIGGKPVCLICGNNVAVMKEYNLRRHYDTNHEDKSKNLNAEQKLQKIEELKWNLTSQRTFFTKARSRSAATMLANISLSRNTIAGRVCEMATDVKTQLIEKGKGFVAYSLAVDENNDTTDTAQLAIFIRGVDSCINVTEEILDMKSMHGTTTGKDIFDDVCRSVTDMNLLWGKLGLTTDGTPVMGRKKKSGLVGKDAVNDVGGLYW</sequence>
<gene>
    <name evidence="3" type="ORF">OCBIM_22024684mg</name>
</gene>
<proteinExistence type="predicted"/>
<reference evidence="3" key="1">
    <citation type="submission" date="2015-07" db="EMBL/GenBank/DDBJ databases">
        <title>MeaNS - Measles Nucleotide Surveillance Program.</title>
        <authorList>
            <person name="Tran T."/>
            <person name="Druce J."/>
        </authorList>
    </citation>
    <scope>NUCLEOTIDE SEQUENCE</scope>
    <source>
        <strain evidence="3">UCB-OBI-ISO-001</strain>
        <tissue evidence="3">Gonad</tissue>
    </source>
</reference>
<evidence type="ECO:0000256" key="1">
    <source>
        <dbReference type="SAM" id="Coils"/>
    </source>
</evidence>